<name>A0A5N5SQ18_9CRUS</name>
<dbReference type="InterPro" id="IPR014729">
    <property type="entry name" value="Rossmann-like_a/b/a_fold"/>
</dbReference>
<dbReference type="GO" id="GO:0005829">
    <property type="term" value="C:cytosol"/>
    <property type="evidence" value="ECO:0007669"/>
    <property type="project" value="TreeGrafter"/>
</dbReference>
<dbReference type="UniPathway" id="UPA00988"/>
<dbReference type="SUPFAM" id="SSF52402">
    <property type="entry name" value="Adenine nucleotide alpha hydrolases-like"/>
    <property type="match status" value="1"/>
</dbReference>
<comment type="similarity">
    <text evidence="3">Belongs to the CTU2/NCS2 family.</text>
</comment>
<evidence type="ECO:0000313" key="4">
    <source>
        <dbReference type="EMBL" id="KAB7496146.1"/>
    </source>
</evidence>
<keyword evidence="1 3" id="KW-0963">Cytoplasm</keyword>
<comment type="caution">
    <text evidence="4">The sequence shown here is derived from an EMBL/GenBank/DDBJ whole genome shotgun (WGS) entry which is preliminary data.</text>
</comment>
<dbReference type="HAMAP" id="MF_03054">
    <property type="entry name" value="CTU2"/>
    <property type="match status" value="1"/>
</dbReference>
<dbReference type="GO" id="GO:0000049">
    <property type="term" value="F:tRNA binding"/>
    <property type="evidence" value="ECO:0007669"/>
    <property type="project" value="InterPro"/>
</dbReference>
<dbReference type="PANTHER" id="PTHR20882">
    <property type="entry name" value="CYTOPLASMIC TRNA 2-THIOLATION PROTEIN 2"/>
    <property type="match status" value="1"/>
</dbReference>
<dbReference type="AlphaFoldDB" id="A0A5N5SQ18"/>
<organism evidence="4 5">
    <name type="scientific">Armadillidium nasatum</name>
    <dbReference type="NCBI Taxonomy" id="96803"/>
    <lineage>
        <taxon>Eukaryota</taxon>
        <taxon>Metazoa</taxon>
        <taxon>Ecdysozoa</taxon>
        <taxon>Arthropoda</taxon>
        <taxon>Crustacea</taxon>
        <taxon>Multicrustacea</taxon>
        <taxon>Malacostraca</taxon>
        <taxon>Eumalacostraca</taxon>
        <taxon>Peracarida</taxon>
        <taxon>Isopoda</taxon>
        <taxon>Oniscidea</taxon>
        <taxon>Crinocheta</taxon>
        <taxon>Armadillidiidae</taxon>
        <taxon>Armadillidium</taxon>
    </lineage>
</organism>
<dbReference type="GO" id="GO:0016779">
    <property type="term" value="F:nucleotidyltransferase activity"/>
    <property type="evidence" value="ECO:0007669"/>
    <property type="project" value="UniProtKB-UniRule"/>
</dbReference>
<sequence length="491" mass="56210">MCSLNDFEMDGDSNKEMKKSNHKVLTESDLCRKCQINNAKFILRDKDFYCTQCFTVYFVHKFRSTIGKSREIKHGDKVLVAFSGGISSTCLLHLIRQGLDEPATKKLQFHPHVLFINESILNSQTSLAKIYEEIDKLNFPLSYTNLEEVLVEESKEISIKTVKSEKYLVEFQKYLHKFLWKLSENYSELLEVLRSSDLNKVDNISDESLGVSERSNELQHILSESLKNQTSREDFLRQLRYKLICRCAKQLGFQKVFLGCSGTELAIQILSNVALGRGSQIADFVQFKTNHFGVEVFLPMRETFEDEVKFFIESQNIFVPEEEEKLTPSNKPSIVSCTRAFIHNLQEEFFSTVPTVFRTGSKLVRGKEAENENEGLEGDVCSFCGLKRDTGKGGSSSALNSIKLSKKLTENQFMKGVIDNQDDFSDKENLIDDGESEVYNLFCYGCANLMQELDYQNSSSRVQHLLVTKKSEQQNLDIIQNYLLERGLNIP</sequence>
<dbReference type="InterPro" id="IPR019407">
    <property type="entry name" value="CTU2"/>
</dbReference>
<comment type="pathway">
    <text evidence="3">tRNA modification; 5-methoxycarbonylmethyl-2-thiouridine-tRNA biosynthesis.</text>
</comment>
<dbReference type="Proteomes" id="UP000326759">
    <property type="component" value="Unassembled WGS sequence"/>
</dbReference>
<dbReference type="GO" id="GO:0016783">
    <property type="term" value="F:sulfurtransferase activity"/>
    <property type="evidence" value="ECO:0007669"/>
    <property type="project" value="TreeGrafter"/>
</dbReference>
<dbReference type="Gene3D" id="3.40.50.620">
    <property type="entry name" value="HUPs"/>
    <property type="match status" value="1"/>
</dbReference>
<dbReference type="GO" id="GO:0032447">
    <property type="term" value="P:protein urmylation"/>
    <property type="evidence" value="ECO:0007669"/>
    <property type="project" value="UniProtKB-UniRule"/>
</dbReference>
<evidence type="ECO:0000313" key="5">
    <source>
        <dbReference type="Proteomes" id="UP000326759"/>
    </source>
</evidence>
<evidence type="ECO:0000256" key="1">
    <source>
        <dbReference type="ARBA" id="ARBA00022490"/>
    </source>
</evidence>
<accession>A0A5N5SQ18</accession>
<reference evidence="4 5" key="1">
    <citation type="journal article" date="2019" name="PLoS Biol.">
        <title>Sex chromosomes control vertical transmission of feminizing Wolbachia symbionts in an isopod.</title>
        <authorList>
            <person name="Becking T."/>
            <person name="Chebbi M.A."/>
            <person name="Giraud I."/>
            <person name="Moumen B."/>
            <person name="Laverre T."/>
            <person name="Caubet Y."/>
            <person name="Peccoud J."/>
            <person name="Gilbert C."/>
            <person name="Cordaux R."/>
        </authorList>
    </citation>
    <scope>NUCLEOTIDE SEQUENCE [LARGE SCALE GENOMIC DNA]</scope>
    <source>
        <strain evidence="4">ANa2</strain>
        <tissue evidence="4">Whole body excluding digestive tract and cuticle</tissue>
    </source>
</reference>
<comment type="function">
    <text evidence="3">Plays a central role in 2-thiolation of mcm(5)S(2)U at tRNA wobble positions of tRNA(Lys), tRNA(Glu) and tRNA(Gln). May act by forming a heterodimer with NCS6/CTU1 that ligates sulfur from thiocarboxylated URM1 onto the uridine of tRNAs at wobble position.</text>
</comment>
<keyword evidence="5" id="KW-1185">Reference proteome</keyword>
<dbReference type="GO" id="GO:0002143">
    <property type="term" value="P:tRNA wobble position uridine thiolation"/>
    <property type="evidence" value="ECO:0007669"/>
    <property type="project" value="TreeGrafter"/>
</dbReference>
<dbReference type="OrthoDB" id="25129at2759"/>
<gene>
    <name evidence="4" type="primary">ctu2-a</name>
    <name evidence="4" type="ORF">Anas_06376</name>
</gene>
<proteinExistence type="inferred from homology"/>
<dbReference type="Pfam" id="PF10288">
    <property type="entry name" value="CTU2"/>
    <property type="match status" value="1"/>
</dbReference>
<dbReference type="EMBL" id="SEYY01021701">
    <property type="protein sequence ID" value="KAB7496146.1"/>
    <property type="molecule type" value="Genomic_DNA"/>
</dbReference>
<evidence type="ECO:0000256" key="3">
    <source>
        <dbReference type="HAMAP-Rule" id="MF_03054"/>
    </source>
</evidence>
<keyword evidence="2 3" id="KW-0819">tRNA processing</keyword>
<evidence type="ECO:0000256" key="2">
    <source>
        <dbReference type="ARBA" id="ARBA00022694"/>
    </source>
</evidence>
<comment type="subcellular location">
    <subcellularLocation>
        <location evidence="3">Cytoplasm</location>
    </subcellularLocation>
</comment>
<protein>
    <recommendedName>
        <fullName evidence="3">Cytoplasmic tRNA 2-thiolation protein 2</fullName>
    </recommendedName>
</protein>
<dbReference type="PANTHER" id="PTHR20882:SF14">
    <property type="entry name" value="CYTOPLASMIC TRNA 2-THIOLATION PROTEIN 2"/>
    <property type="match status" value="1"/>
</dbReference>